<name>A0A9D1U7M1_9BACT</name>
<keyword evidence="1" id="KW-0812">Transmembrane</keyword>
<dbReference type="AlphaFoldDB" id="A0A9D1U7M1"/>
<feature type="transmembrane region" description="Helical" evidence="1">
    <location>
        <begin position="12"/>
        <end position="32"/>
    </location>
</feature>
<reference evidence="2" key="1">
    <citation type="journal article" date="2021" name="PeerJ">
        <title>Extensive microbial diversity within the chicken gut microbiome revealed by metagenomics and culture.</title>
        <authorList>
            <person name="Gilroy R."/>
            <person name="Ravi A."/>
            <person name="Getino M."/>
            <person name="Pursley I."/>
            <person name="Horton D.L."/>
            <person name="Alikhan N.F."/>
            <person name="Baker D."/>
            <person name="Gharbi K."/>
            <person name="Hall N."/>
            <person name="Watson M."/>
            <person name="Adriaenssens E.M."/>
            <person name="Foster-Nyarko E."/>
            <person name="Jarju S."/>
            <person name="Secka A."/>
            <person name="Antonio M."/>
            <person name="Oren A."/>
            <person name="Chaudhuri R.R."/>
            <person name="La Ragione R."/>
            <person name="Hildebrand F."/>
            <person name="Pallen M.J."/>
        </authorList>
    </citation>
    <scope>NUCLEOTIDE SEQUENCE</scope>
    <source>
        <strain evidence="2">ChiSxjej5B17-1746</strain>
    </source>
</reference>
<proteinExistence type="predicted"/>
<dbReference type="EMBL" id="DXGI01000030">
    <property type="protein sequence ID" value="HIW77699.1"/>
    <property type="molecule type" value="Genomic_DNA"/>
</dbReference>
<sequence>MPLSPETLLITSLGINGTLLTLLISLVVYVFLTLRQEVRGVSAEVAELSRHRVKLIHVDECRLTAGRIHERLDGCEAAVQGLSERVARTEALLHERGGNHESF</sequence>
<accession>A0A9D1U7M1</accession>
<evidence type="ECO:0000313" key="3">
    <source>
        <dbReference type="Proteomes" id="UP000824264"/>
    </source>
</evidence>
<keyword evidence="1" id="KW-0472">Membrane</keyword>
<comment type="caution">
    <text evidence="2">The sequence shown here is derived from an EMBL/GenBank/DDBJ whole genome shotgun (WGS) entry which is preliminary data.</text>
</comment>
<reference evidence="2" key="2">
    <citation type="submission" date="2021-04" db="EMBL/GenBank/DDBJ databases">
        <authorList>
            <person name="Gilroy R."/>
        </authorList>
    </citation>
    <scope>NUCLEOTIDE SEQUENCE</scope>
    <source>
        <strain evidence="2">ChiSxjej5B17-1746</strain>
    </source>
</reference>
<evidence type="ECO:0000256" key="1">
    <source>
        <dbReference type="SAM" id="Phobius"/>
    </source>
</evidence>
<dbReference type="Proteomes" id="UP000824264">
    <property type="component" value="Unassembled WGS sequence"/>
</dbReference>
<keyword evidence="1" id="KW-1133">Transmembrane helix</keyword>
<organism evidence="2 3">
    <name type="scientific">Candidatus Bilophila faecipullorum</name>
    <dbReference type="NCBI Taxonomy" id="2838482"/>
    <lineage>
        <taxon>Bacteria</taxon>
        <taxon>Pseudomonadati</taxon>
        <taxon>Thermodesulfobacteriota</taxon>
        <taxon>Desulfovibrionia</taxon>
        <taxon>Desulfovibrionales</taxon>
        <taxon>Desulfovibrionaceae</taxon>
        <taxon>Bilophila</taxon>
    </lineage>
</organism>
<protein>
    <submittedName>
        <fullName evidence="2">Uncharacterized protein</fullName>
    </submittedName>
</protein>
<evidence type="ECO:0000313" key="2">
    <source>
        <dbReference type="EMBL" id="HIW77699.1"/>
    </source>
</evidence>
<gene>
    <name evidence="2" type="ORF">H9874_00945</name>
</gene>